<comment type="caution">
    <text evidence="1">The sequence shown here is derived from an EMBL/GenBank/DDBJ whole genome shotgun (WGS) entry which is preliminary data.</text>
</comment>
<dbReference type="AlphaFoldDB" id="A0A9D4HF62"/>
<organism evidence="1 2">
    <name type="scientific">Dreissena polymorpha</name>
    <name type="common">Zebra mussel</name>
    <name type="synonym">Mytilus polymorpha</name>
    <dbReference type="NCBI Taxonomy" id="45954"/>
    <lineage>
        <taxon>Eukaryota</taxon>
        <taxon>Metazoa</taxon>
        <taxon>Spiralia</taxon>
        <taxon>Lophotrochozoa</taxon>
        <taxon>Mollusca</taxon>
        <taxon>Bivalvia</taxon>
        <taxon>Autobranchia</taxon>
        <taxon>Heteroconchia</taxon>
        <taxon>Euheterodonta</taxon>
        <taxon>Imparidentia</taxon>
        <taxon>Neoheterodontei</taxon>
        <taxon>Myida</taxon>
        <taxon>Dreissenoidea</taxon>
        <taxon>Dreissenidae</taxon>
        <taxon>Dreissena</taxon>
    </lineage>
</organism>
<name>A0A9D4HF62_DREPO</name>
<evidence type="ECO:0000313" key="1">
    <source>
        <dbReference type="EMBL" id="KAH3716822.1"/>
    </source>
</evidence>
<reference evidence="1" key="1">
    <citation type="journal article" date="2019" name="bioRxiv">
        <title>The Genome of the Zebra Mussel, Dreissena polymorpha: A Resource for Invasive Species Research.</title>
        <authorList>
            <person name="McCartney M.A."/>
            <person name="Auch B."/>
            <person name="Kono T."/>
            <person name="Mallez S."/>
            <person name="Zhang Y."/>
            <person name="Obille A."/>
            <person name="Becker A."/>
            <person name="Abrahante J.E."/>
            <person name="Garbe J."/>
            <person name="Badalamenti J.P."/>
            <person name="Herman A."/>
            <person name="Mangelson H."/>
            <person name="Liachko I."/>
            <person name="Sullivan S."/>
            <person name="Sone E.D."/>
            <person name="Koren S."/>
            <person name="Silverstein K.A.T."/>
            <person name="Beckman K.B."/>
            <person name="Gohl D.M."/>
        </authorList>
    </citation>
    <scope>NUCLEOTIDE SEQUENCE</scope>
    <source>
        <strain evidence="1">Duluth1</strain>
        <tissue evidence="1">Whole animal</tissue>
    </source>
</reference>
<dbReference type="Proteomes" id="UP000828390">
    <property type="component" value="Unassembled WGS sequence"/>
</dbReference>
<proteinExistence type="predicted"/>
<keyword evidence="2" id="KW-1185">Reference proteome</keyword>
<evidence type="ECO:0000313" key="2">
    <source>
        <dbReference type="Proteomes" id="UP000828390"/>
    </source>
</evidence>
<protein>
    <submittedName>
        <fullName evidence="1">Uncharacterized protein</fullName>
    </submittedName>
</protein>
<dbReference type="EMBL" id="JAIWYP010000013">
    <property type="protein sequence ID" value="KAH3716822.1"/>
    <property type="molecule type" value="Genomic_DNA"/>
</dbReference>
<accession>A0A9D4HF62</accession>
<gene>
    <name evidence="1" type="ORF">DPMN_059551</name>
</gene>
<reference evidence="1" key="2">
    <citation type="submission" date="2020-11" db="EMBL/GenBank/DDBJ databases">
        <authorList>
            <person name="McCartney M.A."/>
            <person name="Auch B."/>
            <person name="Kono T."/>
            <person name="Mallez S."/>
            <person name="Becker A."/>
            <person name="Gohl D.M."/>
            <person name="Silverstein K.A.T."/>
            <person name="Koren S."/>
            <person name="Bechman K.B."/>
            <person name="Herman A."/>
            <person name="Abrahante J.E."/>
            <person name="Garbe J."/>
        </authorList>
    </citation>
    <scope>NUCLEOTIDE SEQUENCE</scope>
    <source>
        <strain evidence="1">Duluth1</strain>
        <tissue evidence="1">Whole animal</tissue>
    </source>
</reference>
<sequence length="53" mass="6205">MDLLVVSLYRGICGYRRCTGWRLPLVIDYVLCLGKAHVRFRVVKIKCYIALEM</sequence>